<evidence type="ECO:0000313" key="2">
    <source>
        <dbReference type="Proteomes" id="UP000324040"/>
    </source>
</evidence>
<dbReference type="EMBL" id="MN013088">
    <property type="protein sequence ID" value="QEG13526.1"/>
    <property type="molecule type" value="Genomic_DNA"/>
</dbReference>
<sequence>MEQKPTYEELREKVTFYEHKIVSLQDELTKAYNLLTNVQALYKISHEENGALKKELEALHTDTKKRPE</sequence>
<accession>A0A5B9NLX5</accession>
<reference evidence="1 2" key="1">
    <citation type="submission" date="2019-06" db="EMBL/GenBank/DDBJ databases">
        <authorList>
            <person name="Handoko Y.A."/>
            <person name="Wardani A.K."/>
            <person name="Sutrisno A.A."/>
            <person name="Widjanarko S.B."/>
            <person name="Sharma R."/>
            <person name="Grose J.H."/>
        </authorList>
    </citation>
    <scope>NUCLEOTIDE SEQUENCE [LARGE SCALE GENOMIC DNA]</scope>
</reference>
<gene>
    <name evidence="1" type="ORF">SPLENDIDRED_52</name>
</gene>
<proteinExistence type="predicted"/>
<keyword evidence="2" id="KW-1185">Reference proteome</keyword>
<protein>
    <submittedName>
        <fullName evidence="1">Uncharacterized protein</fullName>
    </submittedName>
</protein>
<organism evidence="1 2">
    <name type="scientific">Bacillus phage vB_BspS_SplendidRed</name>
    <dbReference type="NCBI Taxonomy" id="2591379"/>
    <lineage>
        <taxon>Viruses</taxon>
        <taxon>Duplodnaviria</taxon>
        <taxon>Heunggongvirae</taxon>
        <taxon>Uroviricota</taxon>
        <taxon>Caudoviricetes</taxon>
        <taxon>Trautnerviridae</taxon>
        <taxon>Polsinellivirinae</taxon>
        <taxon>Splendidredvirus</taxon>
        <taxon>Splendidredvirus splendidred</taxon>
    </lineage>
</organism>
<dbReference type="Proteomes" id="UP000324040">
    <property type="component" value="Segment"/>
</dbReference>
<name>A0A5B9NLX5_9CAUD</name>
<evidence type="ECO:0000313" key="1">
    <source>
        <dbReference type="EMBL" id="QEG13526.1"/>
    </source>
</evidence>